<reference evidence="1" key="1">
    <citation type="submission" date="2023-10" db="EMBL/GenBank/DDBJ databases">
        <title>Genome assembly of Pristionchus species.</title>
        <authorList>
            <person name="Yoshida K."/>
            <person name="Sommer R.J."/>
        </authorList>
    </citation>
    <scope>NUCLEOTIDE SEQUENCE</scope>
    <source>
        <strain evidence="1">RS5133</strain>
    </source>
</reference>
<protein>
    <recommendedName>
        <fullName evidence="3">DUF38 domain-containing protein</fullName>
    </recommendedName>
</protein>
<accession>A0AAV5VRP9</accession>
<gene>
    <name evidence="1" type="ORF">PFISCL1PPCAC_11751</name>
</gene>
<comment type="caution">
    <text evidence="1">The sequence shown here is derived from an EMBL/GenBank/DDBJ whole genome shotgun (WGS) entry which is preliminary data.</text>
</comment>
<evidence type="ECO:0008006" key="3">
    <source>
        <dbReference type="Google" id="ProtNLM"/>
    </source>
</evidence>
<evidence type="ECO:0000313" key="2">
    <source>
        <dbReference type="Proteomes" id="UP001432322"/>
    </source>
</evidence>
<dbReference type="EMBL" id="BTSY01000003">
    <property type="protein sequence ID" value="GMT20454.1"/>
    <property type="molecule type" value="Genomic_DNA"/>
</dbReference>
<sequence>EIDFEHVEKILEFVDFNSLDLRFFNRHQESVFEFALSSGRPIDVFHSYNTWIDAEMIVALPRMEELIVQQLEGFSDEEVIAIAKQDHRVLQLSSNFSDPTTLPRLIEIMQSSEYMTELCVDVPFSHFNDFLSTVNLRELENKLVDTKENETVICEEGNYKIDHYYLNFGMWFMRVKWDGEHTRTVTVYDGGLPEDWRPSHSVVLPIM</sequence>
<dbReference type="Proteomes" id="UP001432322">
    <property type="component" value="Unassembled WGS sequence"/>
</dbReference>
<name>A0AAV5VRP9_9BILA</name>
<keyword evidence="2" id="KW-1185">Reference proteome</keyword>
<proteinExistence type="predicted"/>
<evidence type="ECO:0000313" key="1">
    <source>
        <dbReference type="EMBL" id="GMT20454.1"/>
    </source>
</evidence>
<organism evidence="1 2">
    <name type="scientific">Pristionchus fissidentatus</name>
    <dbReference type="NCBI Taxonomy" id="1538716"/>
    <lineage>
        <taxon>Eukaryota</taxon>
        <taxon>Metazoa</taxon>
        <taxon>Ecdysozoa</taxon>
        <taxon>Nematoda</taxon>
        <taxon>Chromadorea</taxon>
        <taxon>Rhabditida</taxon>
        <taxon>Rhabditina</taxon>
        <taxon>Diplogasteromorpha</taxon>
        <taxon>Diplogasteroidea</taxon>
        <taxon>Neodiplogasteridae</taxon>
        <taxon>Pristionchus</taxon>
    </lineage>
</organism>
<feature type="non-terminal residue" evidence="1">
    <location>
        <position position="1"/>
    </location>
</feature>
<dbReference type="AlphaFoldDB" id="A0AAV5VRP9"/>